<dbReference type="EMBL" id="JBHRZT010000032">
    <property type="protein sequence ID" value="MFC3883560.1"/>
    <property type="molecule type" value="Genomic_DNA"/>
</dbReference>
<accession>A0ABV8B2T1</accession>
<organism evidence="2 3">
    <name type="scientific">Bacillus songklensis</name>
    <dbReference type="NCBI Taxonomy" id="1069116"/>
    <lineage>
        <taxon>Bacteria</taxon>
        <taxon>Bacillati</taxon>
        <taxon>Bacillota</taxon>
        <taxon>Bacilli</taxon>
        <taxon>Bacillales</taxon>
        <taxon>Bacillaceae</taxon>
        <taxon>Bacillus</taxon>
    </lineage>
</organism>
<feature type="transmembrane region" description="Helical" evidence="1">
    <location>
        <begin position="373"/>
        <end position="391"/>
    </location>
</feature>
<protein>
    <submittedName>
        <fullName evidence="2">DUF6044 family protein</fullName>
    </submittedName>
</protein>
<keyword evidence="1" id="KW-0472">Membrane</keyword>
<keyword evidence="1" id="KW-1133">Transmembrane helix</keyword>
<feature type="transmembrane region" description="Helical" evidence="1">
    <location>
        <begin position="184"/>
        <end position="205"/>
    </location>
</feature>
<feature type="transmembrane region" description="Helical" evidence="1">
    <location>
        <begin position="345"/>
        <end position="366"/>
    </location>
</feature>
<feature type="transmembrane region" description="Helical" evidence="1">
    <location>
        <begin position="12"/>
        <end position="32"/>
    </location>
</feature>
<evidence type="ECO:0000313" key="3">
    <source>
        <dbReference type="Proteomes" id="UP001595752"/>
    </source>
</evidence>
<reference evidence="3" key="1">
    <citation type="journal article" date="2019" name="Int. J. Syst. Evol. Microbiol.">
        <title>The Global Catalogue of Microorganisms (GCM) 10K type strain sequencing project: providing services to taxonomists for standard genome sequencing and annotation.</title>
        <authorList>
            <consortium name="The Broad Institute Genomics Platform"/>
            <consortium name="The Broad Institute Genome Sequencing Center for Infectious Disease"/>
            <person name="Wu L."/>
            <person name="Ma J."/>
        </authorList>
    </citation>
    <scope>NUCLEOTIDE SEQUENCE [LARGE SCALE GENOMIC DNA]</scope>
    <source>
        <strain evidence="3">CCUG 61889</strain>
    </source>
</reference>
<feature type="transmembrane region" description="Helical" evidence="1">
    <location>
        <begin position="217"/>
        <end position="236"/>
    </location>
</feature>
<proteinExistence type="predicted"/>
<dbReference type="Pfam" id="PF19510">
    <property type="entry name" value="DUF6044"/>
    <property type="match status" value="1"/>
</dbReference>
<feature type="transmembrane region" description="Helical" evidence="1">
    <location>
        <begin position="131"/>
        <end position="164"/>
    </location>
</feature>
<evidence type="ECO:0000313" key="2">
    <source>
        <dbReference type="EMBL" id="MFC3883560.1"/>
    </source>
</evidence>
<dbReference type="Proteomes" id="UP001595752">
    <property type="component" value="Unassembled WGS sequence"/>
</dbReference>
<dbReference type="InterPro" id="IPR046107">
    <property type="entry name" value="DUF6044"/>
</dbReference>
<keyword evidence="1" id="KW-0812">Transmembrane</keyword>
<gene>
    <name evidence="2" type="ORF">ACFOU2_08580</name>
</gene>
<feature type="transmembrane region" description="Helical" evidence="1">
    <location>
        <begin position="306"/>
        <end position="325"/>
    </location>
</feature>
<feature type="transmembrane region" description="Helical" evidence="1">
    <location>
        <begin position="99"/>
        <end position="119"/>
    </location>
</feature>
<keyword evidence="3" id="KW-1185">Reference proteome</keyword>
<dbReference type="RefSeq" id="WP_377914146.1">
    <property type="nucleotide sequence ID" value="NZ_JBHRZT010000032.1"/>
</dbReference>
<sequence>MAKFEQKRNKETICLYIALFLLLLYVSPLYILGEDAHIRVHDNLDSNIAWYKVLAESGKILGGIHAVIPQVMNGLPRDAYGTEFSGIVWLHALFPSMTAYALSQTITRLFAFVGMYLLLKTHFIRDEKAYLIRIGVSLAFAFTPFWPSGMLSTLGHPLALWAFLNIRSRNFSWKEWLTLALLPLYSSFVLGFFFFLTAMGFLWLYDLIVKRDWNLPFLGSIAFMTGVFLLVEYRLIYSMIISSEPTHRTEFISSRHEFWRSMRLSWKNFVYGHTHVMTVHTPVILPLLFLTLAVLIIRKKVKEEKVFIFLLVLNYLLSLWYAFWFNNVWIPLKERIDLFNTFNFARFHFLRPLVIYLSFAIACYILWRMGKRWRFFVGLALAAQIAVLLPFNEEFLYGVHYHPPSFREFYATKQFNEIKEYIDRPQHSYRVASIGLHPAVAQYNGFYTLDGYVNVYPLTYKYQFRKIIAKELEKNRRLRTYYDEWGSRCYIFVDELGKHYGFTKKSKKKIKNLELDIHAFKEMGGRYIFSSVPITNAKSNGLTLMKKFNHPESHWRIYLYEAK</sequence>
<evidence type="ECO:0000256" key="1">
    <source>
        <dbReference type="SAM" id="Phobius"/>
    </source>
</evidence>
<name>A0ABV8B2T1_9BACI</name>
<comment type="caution">
    <text evidence="2">The sequence shown here is derived from an EMBL/GenBank/DDBJ whole genome shotgun (WGS) entry which is preliminary data.</text>
</comment>
<feature type="transmembrane region" description="Helical" evidence="1">
    <location>
        <begin position="279"/>
        <end position="297"/>
    </location>
</feature>